<evidence type="ECO:0000313" key="9">
    <source>
        <dbReference type="Proteomes" id="UP001161691"/>
    </source>
</evidence>
<name>A0ABT6TBM6_9BACL</name>
<evidence type="ECO:0000256" key="1">
    <source>
        <dbReference type="ARBA" id="ARBA00004651"/>
    </source>
</evidence>
<evidence type="ECO:0000256" key="6">
    <source>
        <dbReference type="SAM" id="Phobius"/>
    </source>
</evidence>
<feature type="transmembrane region" description="Helical" evidence="6">
    <location>
        <begin position="156"/>
        <end position="178"/>
    </location>
</feature>
<evidence type="ECO:0000256" key="3">
    <source>
        <dbReference type="ARBA" id="ARBA00022692"/>
    </source>
</evidence>
<feature type="transmembrane region" description="Helical" evidence="6">
    <location>
        <begin position="321"/>
        <end position="346"/>
    </location>
</feature>
<dbReference type="InterPro" id="IPR011701">
    <property type="entry name" value="MFS"/>
</dbReference>
<dbReference type="Gene3D" id="1.20.1250.20">
    <property type="entry name" value="MFS general substrate transporter like domains"/>
    <property type="match status" value="1"/>
</dbReference>
<sequence length="419" mass="44180">MRMAVWLYLFLFVAFFDLHAQYPMLTPFAVSLGAAPSFIGLVMGMYSLTHLPGNLLAGYGVDRYGSRFFISASLVGAGVLLLLQSRVTDPWHLLYVRSVSGFVLAFLSPACLSLLAKLTRDHIKRGKLMAGNGLVHTIASVVSPAAGAYLAAKVGFAQSFALLGWGLLATGLLSLWFVRDPKRDADADVPTADATADGAAAVASEAALAEQASVGAPVPAEEAEGASPGAAPRRFPWAVFLLPVAMAFAQGILSFELPLRAISAEDGGVLKTGILFSVVSLGALATLGLLFLQRYLPYSRCIIGVLLLALAYYGLASDWPVPMMALLFVVGMAKGVVFPAMTSFLLQLSGPARYGRTFSMMAIASSIGAFLGPVAAGAFRGHLSPFFLSFAILMIALLALAPKPAYREGWHPQPAVPHA</sequence>
<feature type="transmembrane region" description="Helical" evidence="6">
    <location>
        <begin position="358"/>
        <end position="376"/>
    </location>
</feature>
<feature type="transmembrane region" description="Helical" evidence="6">
    <location>
        <begin position="235"/>
        <end position="253"/>
    </location>
</feature>
<dbReference type="Proteomes" id="UP001161691">
    <property type="component" value="Unassembled WGS sequence"/>
</dbReference>
<evidence type="ECO:0000256" key="2">
    <source>
        <dbReference type="ARBA" id="ARBA00022448"/>
    </source>
</evidence>
<organism evidence="8 9">
    <name type="scientific">Cohnella hashimotonis</name>
    <dbReference type="NCBI Taxonomy" id="2826895"/>
    <lineage>
        <taxon>Bacteria</taxon>
        <taxon>Bacillati</taxon>
        <taxon>Bacillota</taxon>
        <taxon>Bacilli</taxon>
        <taxon>Bacillales</taxon>
        <taxon>Paenibacillaceae</taxon>
        <taxon>Cohnella</taxon>
    </lineage>
</organism>
<dbReference type="PANTHER" id="PTHR23506:SF23">
    <property type="entry name" value="GH10249P"/>
    <property type="match status" value="1"/>
</dbReference>
<accession>A0ABT6TBM6</accession>
<protein>
    <submittedName>
        <fullName evidence="8">MFS transporter</fullName>
    </submittedName>
</protein>
<feature type="transmembrane region" description="Helical" evidence="6">
    <location>
        <begin position="298"/>
        <end position="315"/>
    </location>
</feature>
<gene>
    <name evidence="8" type="ORF">KB449_04680</name>
</gene>
<feature type="transmembrane region" description="Helical" evidence="6">
    <location>
        <begin position="30"/>
        <end position="48"/>
    </location>
</feature>
<feature type="transmembrane region" description="Helical" evidence="6">
    <location>
        <begin position="128"/>
        <end position="150"/>
    </location>
</feature>
<keyword evidence="5 6" id="KW-0472">Membrane</keyword>
<feature type="transmembrane region" description="Helical" evidence="6">
    <location>
        <begin position="68"/>
        <end position="87"/>
    </location>
</feature>
<dbReference type="PANTHER" id="PTHR23506">
    <property type="entry name" value="GH10249P"/>
    <property type="match status" value="1"/>
</dbReference>
<feature type="domain" description="Major facilitator superfamily (MFS) profile" evidence="7">
    <location>
        <begin position="3"/>
        <end position="408"/>
    </location>
</feature>
<dbReference type="EMBL" id="JAGRPV010000001">
    <property type="protein sequence ID" value="MDI4644242.1"/>
    <property type="molecule type" value="Genomic_DNA"/>
</dbReference>
<dbReference type="InterPro" id="IPR020846">
    <property type="entry name" value="MFS_dom"/>
</dbReference>
<feature type="transmembrane region" description="Helical" evidence="6">
    <location>
        <begin position="273"/>
        <end position="291"/>
    </location>
</feature>
<keyword evidence="9" id="KW-1185">Reference proteome</keyword>
<keyword evidence="3 6" id="KW-0812">Transmembrane</keyword>
<dbReference type="SUPFAM" id="SSF103473">
    <property type="entry name" value="MFS general substrate transporter"/>
    <property type="match status" value="1"/>
</dbReference>
<dbReference type="Pfam" id="PF07690">
    <property type="entry name" value="MFS_1"/>
    <property type="match status" value="1"/>
</dbReference>
<dbReference type="InterPro" id="IPR050930">
    <property type="entry name" value="MFS_Vesicular_Transporter"/>
</dbReference>
<keyword evidence="2" id="KW-0813">Transport</keyword>
<keyword evidence="4 6" id="KW-1133">Transmembrane helix</keyword>
<dbReference type="RefSeq" id="WP_282907256.1">
    <property type="nucleotide sequence ID" value="NZ_JAGRPV010000001.1"/>
</dbReference>
<dbReference type="PROSITE" id="PS50850">
    <property type="entry name" value="MFS"/>
    <property type="match status" value="1"/>
</dbReference>
<proteinExistence type="predicted"/>
<evidence type="ECO:0000256" key="4">
    <source>
        <dbReference type="ARBA" id="ARBA00022989"/>
    </source>
</evidence>
<feature type="transmembrane region" description="Helical" evidence="6">
    <location>
        <begin position="93"/>
        <end position="116"/>
    </location>
</feature>
<evidence type="ECO:0000259" key="7">
    <source>
        <dbReference type="PROSITE" id="PS50850"/>
    </source>
</evidence>
<dbReference type="InterPro" id="IPR036259">
    <property type="entry name" value="MFS_trans_sf"/>
</dbReference>
<comment type="caution">
    <text evidence="8">The sequence shown here is derived from an EMBL/GenBank/DDBJ whole genome shotgun (WGS) entry which is preliminary data.</text>
</comment>
<comment type="subcellular location">
    <subcellularLocation>
        <location evidence="1">Cell membrane</location>
        <topology evidence="1">Multi-pass membrane protein</topology>
    </subcellularLocation>
</comment>
<feature type="transmembrane region" description="Helical" evidence="6">
    <location>
        <begin position="382"/>
        <end position="401"/>
    </location>
</feature>
<evidence type="ECO:0000313" key="8">
    <source>
        <dbReference type="EMBL" id="MDI4644242.1"/>
    </source>
</evidence>
<reference evidence="8" key="1">
    <citation type="submission" date="2023-04" db="EMBL/GenBank/DDBJ databases">
        <title>Comparative genomic analysis of Cohnella hashimotonis sp. nov., isolated from the International Space Station.</title>
        <authorList>
            <person name="Venkateswaran K."/>
            <person name="Simpson A."/>
        </authorList>
    </citation>
    <scope>NUCLEOTIDE SEQUENCE</scope>
    <source>
        <strain evidence="8">F6_2S_P_1</strain>
    </source>
</reference>
<evidence type="ECO:0000256" key="5">
    <source>
        <dbReference type="ARBA" id="ARBA00023136"/>
    </source>
</evidence>